<evidence type="ECO:0000256" key="8">
    <source>
        <dbReference type="ARBA" id="ARBA00038543"/>
    </source>
</evidence>
<dbReference type="EMBL" id="CCKQ01004387">
    <property type="protein sequence ID" value="CDW75542.1"/>
    <property type="molecule type" value="Genomic_DNA"/>
</dbReference>
<evidence type="ECO:0000256" key="1">
    <source>
        <dbReference type="ARBA" id="ARBA00006485"/>
    </source>
</evidence>
<evidence type="ECO:0000256" key="4">
    <source>
        <dbReference type="ARBA" id="ARBA00022679"/>
    </source>
</evidence>
<keyword evidence="6 14" id="KW-0418">Kinase</keyword>
<dbReference type="InParanoid" id="A0A078A109"/>
<accession>A0A078A109</accession>
<dbReference type="PROSITE" id="PS50011">
    <property type="entry name" value="PROTEIN_KINASE_DOM"/>
    <property type="match status" value="1"/>
</dbReference>
<dbReference type="PANTHER" id="PTHR24056">
    <property type="entry name" value="CELL DIVISION PROTEIN KINASE"/>
    <property type="match status" value="1"/>
</dbReference>
<protein>
    <recommendedName>
        <fullName evidence="9">Cyclin-dependent kinase 2 homolog</fullName>
    </recommendedName>
    <alternativeName>
        <fullName evidence="10">Cell division control protein 2 homolog</fullName>
    </alternativeName>
    <alternativeName>
        <fullName evidence="11">cdc2-related kinase 2</fullName>
    </alternativeName>
</protein>
<dbReference type="InterPro" id="IPR011009">
    <property type="entry name" value="Kinase-like_dom_sf"/>
</dbReference>
<evidence type="ECO:0000259" key="13">
    <source>
        <dbReference type="PROSITE" id="PS50011"/>
    </source>
</evidence>
<comment type="similarity">
    <text evidence="1">Belongs to the protein kinase superfamily. CMGC Ser/Thr protein kinase family. CDC2/CDKX subfamily.</text>
</comment>
<name>A0A078A109_STYLE</name>
<dbReference type="Proteomes" id="UP000039865">
    <property type="component" value="Unassembled WGS sequence"/>
</dbReference>
<feature type="region of interest" description="Disordered" evidence="12">
    <location>
        <begin position="1"/>
        <end position="26"/>
    </location>
</feature>
<evidence type="ECO:0000313" key="14">
    <source>
        <dbReference type="EMBL" id="CDW75542.1"/>
    </source>
</evidence>
<dbReference type="AlphaFoldDB" id="A0A078A109"/>
<dbReference type="GO" id="GO:0005634">
    <property type="term" value="C:nucleus"/>
    <property type="evidence" value="ECO:0007669"/>
    <property type="project" value="TreeGrafter"/>
</dbReference>
<dbReference type="Gene3D" id="3.30.200.20">
    <property type="entry name" value="Phosphorylase Kinase, domain 1"/>
    <property type="match status" value="1"/>
</dbReference>
<dbReference type="GO" id="GO:0007346">
    <property type="term" value="P:regulation of mitotic cell cycle"/>
    <property type="evidence" value="ECO:0007669"/>
    <property type="project" value="TreeGrafter"/>
</dbReference>
<evidence type="ECO:0000256" key="3">
    <source>
        <dbReference type="ARBA" id="ARBA00022553"/>
    </source>
</evidence>
<evidence type="ECO:0000256" key="6">
    <source>
        <dbReference type="ARBA" id="ARBA00022777"/>
    </source>
</evidence>
<feature type="region of interest" description="Disordered" evidence="12">
    <location>
        <begin position="361"/>
        <end position="396"/>
    </location>
</feature>
<keyword evidence="4" id="KW-0808">Transferase</keyword>
<dbReference type="InterPro" id="IPR008271">
    <property type="entry name" value="Ser/Thr_kinase_AS"/>
</dbReference>
<dbReference type="FunFam" id="1.10.510.10:FF:000211">
    <property type="entry name" value="Cyclin-dependent kinase G-2"/>
    <property type="match status" value="1"/>
</dbReference>
<dbReference type="PANTHER" id="PTHR24056:SF107">
    <property type="entry name" value="CYCLIN-DEPENDENT KINASE 11A-RELATED"/>
    <property type="match status" value="1"/>
</dbReference>
<dbReference type="CDD" id="cd07843">
    <property type="entry name" value="STKc_CDC2L1"/>
    <property type="match status" value="1"/>
</dbReference>
<feature type="domain" description="Protein kinase" evidence="13">
    <location>
        <begin position="50"/>
        <end position="345"/>
    </location>
</feature>
<dbReference type="Gene3D" id="1.10.510.10">
    <property type="entry name" value="Transferase(Phosphotransferase) domain 1"/>
    <property type="match status" value="1"/>
</dbReference>
<keyword evidence="15" id="KW-1185">Reference proteome</keyword>
<keyword evidence="7" id="KW-0067">ATP-binding</keyword>
<dbReference type="SMART" id="SM00220">
    <property type="entry name" value="S_TKc"/>
    <property type="match status" value="1"/>
</dbReference>
<evidence type="ECO:0000256" key="12">
    <source>
        <dbReference type="SAM" id="MobiDB-lite"/>
    </source>
</evidence>
<proteinExistence type="inferred from homology"/>
<dbReference type="GO" id="GO:0080090">
    <property type="term" value="P:regulation of primary metabolic process"/>
    <property type="evidence" value="ECO:0007669"/>
    <property type="project" value="UniProtKB-ARBA"/>
</dbReference>
<organism evidence="14 15">
    <name type="scientific">Stylonychia lemnae</name>
    <name type="common">Ciliate</name>
    <dbReference type="NCBI Taxonomy" id="5949"/>
    <lineage>
        <taxon>Eukaryota</taxon>
        <taxon>Sar</taxon>
        <taxon>Alveolata</taxon>
        <taxon>Ciliophora</taxon>
        <taxon>Intramacronucleata</taxon>
        <taxon>Spirotrichea</taxon>
        <taxon>Stichotrichia</taxon>
        <taxon>Sporadotrichida</taxon>
        <taxon>Oxytrichidae</taxon>
        <taxon>Stylonychinae</taxon>
        <taxon>Stylonychia</taxon>
    </lineage>
</organism>
<keyword evidence="2" id="KW-0723">Serine/threonine-protein kinase</keyword>
<dbReference type="PROSITE" id="PS00108">
    <property type="entry name" value="PROTEIN_KINASE_ST"/>
    <property type="match status" value="1"/>
</dbReference>
<evidence type="ECO:0000256" key="2">
    <source>
        <dbReference type="ARBA" id="ARBA00022527"/>
    </source>
</evidence>
<dbReference type="Pfam" id="PF00069">
    <property type="entry name" value="Pkinase"/>
    <property type="match status" value="1"/>
</dbReference>
<dbReference type="OrthoDB" id="1732493at2759"/>
<dbReference type="InterPro" id="IPR000719">
    <property type="entry name" value="Prot_kinase_dom"/>
</dbReference>
<evidence type="ECO:0000313" key="15">
    <source>
        <dbReference type="Proteomes" id="UP000039865"/>
    </source>
</evidence>
<evidence type="ECO:0000256" key="9">
    <source>
        <dbReference type="ARBA" id="ARBA00039612"/>
    </source>
</evidence>
<evidence type="ECO:0000256" key="5">
    <source>
        <dbReference type="ARBA" id="ARBA00022741"/>
    </source>
</evidence>
<evidence type="ECO:0000256" key="10">
    <source>
        <dbReference type="ARBA" id="ARBA00041902"/>
    </source>
</evidence>
<feature type="compositionally biased region" description="Polar residues" evidence="12">
    <location>
        <begin position="17"/>
        <end position="26"/>
    </location>
</feature>
<dbReference type="FunFam" id="3.30.200.20:FF:000172">
    <property type="entry name" value="cyclin-dependent kinase G-2 isoform X1"/>
    <property type="match status" value="1"/>
</dbReference>
<dbReference type="InterPro" id="IPR050108">
    <property type="entry name" value="CDK"/>
</dbReference>
<dbReference type="SUPFAM" id="SSF56112">
    <property type="entry name" value="Protein kinase-like (PK-like)"/>
    <property type="match status" value="1"/>
</dbReference>
<reference evidence="14 15" key="1">
    <citation type="submission" date="2014-06" db="EMBL/GenBank/DDBJ databases">
        <authorList>
            <person name="Swart Estienne"/>
        </authorList>
    </citation>
    <scope>NUCLEOTIDE SEQUENCE [LARGE SCALE GENOMIC DNA]</scope>
    <source>
        <strain evidence="14 15">130c</strain>
    </source>
</reference>
<dbReference type="GO" id="GO:0005524">
    <property type="term" value="F:ATP binding"/>
    <property type="evidence" value="ECO:0007669"/>
    <property type="project" value="UniProtKB-KW"/>
</dbReference>
<dbReference type="GO" id="GO:0010556">
    <property type="term" value="P:regulation of macromolecule biosynthetic process"/>
    <property type="evidence" value="ECO:0007669"/>
    <property type="project" value="UniProtKB-ARBA"/>
</dbReference>
<dbReference type="InterPro" id="IPR045267">
    <property type="entry name" value="CDK11/PITSLRE_STKc"/>
</dbReference>
<sequence length="409" mass="47997">MESNLLGKRVERDGESNLANVQQDSEQQVHHINKRPRVPLLEGCRSVESFEYLNKIDEGAYGVVYRAKDKNSGEIVAIKKLKLDQEKEGFPITALRELSTLISLKHDNIVNVKEVVYGSSLDKIYVVMEYMDHELKSILEDRKLNYSHAQIKCLLVQILKGVNYMHKRWIFHRDLKTSNLLYGNNGILKICDFGLARKFGSPLRPYTNLVVTLWYRAPELLLGTDVYSPAIDMWSVGCILAELILKDPLMMGKGEMDQLDKIFRILGNPNQENWPGWQKLRFAKLIQLNKKFNKNILREKFPIMPLTRDDNMYLSDVGLDLLQKMLTYDPAKRITAEEALQHPWFKEEPRPEKIESMPQFASLNEMSREQLRKKRKKSLDEDQRKQREEMYEKEERFQNLQQKNYLNVF</sequence>
<dbReference type="OMA" id="WVARATN"/>
<keyword evidence="3" id="KW-0597">Phosphoprotein</keyword>
<evidence type="ECO:0000256" key="7">
    <source>
        <dbReference type="ARBA" id="ARBA00022840"/>
    </source>
</evidence>
<dbReference type="GO" id="GO:0004674">
    <property type="term" value="F:protein serine/threonine kinase activity"/>
    <property type="evidence" value="ECO:0007669"/>
    <property type="project" value="UniProtKB-KW"/>
</dbReference>
<feature type="compositionally biased region" description="Basic and acidic residues" evidence="12">
    <location>
        <begin position="378"/>
        <end position="396"/>
    </location>
</feature>
<evidence type="ECO:0000256" key="11">
    <source>
        <dbReference type="ARBA" id="ARBA00042858"/>
    </source>
</evidence>
<keyword evidence="5" id="KW-0547">Nucleotide-binding</keyword>
<comment type="subunit">
    <text evidence="8">May form a complex composed of at least the catalytic subunit CRK2 and a cyclin.</text>
</comment>
<gene>
    <name evidence="14" type="primary">Contig8485.g9054</name>
    <name evidence="14" type="ORF">STYLEM_4532</name>
</gene>